<proteinExistence type="predicted"/>
<name>A0A0W0F4G7_MONRR</name>
<dbReference type="AlphaFoldDB" id="A0A0W0F4G7"/>
<dbReference type="Proteomes" id="UP000054988">
    <property type="component" value="Unassembled WGS sequence"/>
</dbReference>
<evidence type="ECO:0000313" key="1">
    <source>
        <dbReference type="EMBL" id="KTB31169.1"/>
    </source>
</evidence>
<dbReference type="EMBL" id="LATX01002348">
    <property type="protein sequence ID" value="KTB31169.1"/>
    <property type="molecule type" value="Genomic_DNA"/>
</dbReference>
<reference evidence="1 2" key="1">
    <citation type="submission" date="2015-12" db="EMBL/GenBank/DDBJ databases">
        <title>Draft genome sequence of Moniliophthora roreri, the causal agent of frosty pod rot of cacao.</title>
        <authorList>
            <person name="Aime M.C."/>
            <person name="Diaz-Valderrama J.R."/>
            <person name="Kijpornyongpan T."/>
            <person name="Phillips-Mora W."/>
        </authorList>
    </citation>
    <scope>NUCLEOTIDE SEQUENCE [LARGE SCALE GENOMIC DNA]</scope>
    <source>
        <strain evidence="1 2">MCA 2952</strain>
    </source>
</reference>
<sequence>MPKGFPFRYTSDEMTGSKYVSYDSYEFQEDILAACGRTISVKFEYAKPSRSTGSKYFSWRIYPCSDKRFRSYLKPSHNAAIAHVQVDPAVMDASYGKAIRHDPSIISKALACSLNRGALVTICEASIVRKAERFPYLREYSEKLHPKTVLFVATGNDGWSEIIHTWPCAQTFRC</sequence>
<protein>
    <submittedName>
        <fullName evidence="1">Uncharacterized protein</fullName>
    </submittedName>
</protein>
<accession>A0A0W0F4G7</accession>
<comment type="caution">
    <text evidence="1">The sequence shown here is derived from an EMBL/GenBank/DDBJ whole genome shotgun (WGS) entry which is preliminary data.</text>
</comment>
<organism evidence="1 2">
    <name type="scientific">Moniliophthora roreri</name>
    <name type="common">Frosty pod rot fungus</name>
    <name type="synonym">Monilia roreri</name>
    <dbReference type="NCBI Taxonomy" id="221103"/>
    <lineage>
        <taxon>Eukaryota</taxon>
        <taxon>Fungi</taxon>
        <taxon>Dikarya</taxon>
        <taxon>Basidiomycota</taxon>
        <taxon>Agaricomycotina</taxon>
        <taxon>Agaricomycetes</taxon>
        <taxon>Agaricomycetidae</taxon>
        <taxon>Agaricales</taxon>
        <taxon>Marasmiineae</taxon>
        <taxon>Marasmiaceae</taxon>
        <taxon>Moniliophthora</taxon>
    </lineage>
</organism>
<gene>
    <name evidence="1" type="ORF">WG66_16231</name>
</gene>
<evidence type="ECO:0000313" key="2">
    <source>
        <dbReference type="Proteomes" id="UP000054988"/>
    </source>
</evidence>